<evidence type="ECO:0000313" key="1">
    <source>
        <dbReference type="EMBL" id="AFI68407.1"/>
    </source>
</evidence>
<dbReference type="Proteomes" id="UP000010087">
    <property type="component" value="Chromosome 2"/>
</dbReference>
<proteinExistence type="predicted"/>
<dbReference type="AlphaFoldDB" id="A0A0H3HR84"/>
<name>A0A0H3HR84_BURP2</name>
<dbReference type="EMBL" id="CP002834">
    <property type="protein sequence ID" value="AFI68407.1"/>
    <property type="molecule type" value="Genomic_DNA"/>
</dbReference>
<organism evidence="1 2">
    <name type="scientific">Burkholderia pseudomallei (strain 1026b)</name>
    <dbReference type="NCBI Taxonomy" id="884204"/>
    <lineage>
        <taxon>Bacteria</taxon>
        <taxon>Pseudomonadati</taxon>
        <taxon>Pseudomonadota</taxon>
        <taxon>Betaproteobacteria</taxon>
        <taxon>Burkholderiales</taxon>
        <taxon>Burkholderiaceae</taxon>
        <taxon>Burkholderia</taxon>
        <taxon>pseudomallei group</taxon>
    </lineage>
</organism>
<accession>A0A0H3HR84</accession>
<gene>
    <name evidence="1" type="ordered locus">BP1026B_II0123</name>
</gene>
<reference evidence="1 2" key="1">
    <citation type="journal article" date="2012" name="PLoS ONE">
        <title>Evolution of Burkholderia pseudomallei in recurrent melioidosis.</title>
        <authorList>
            <person name="Hayden H.S."/>
            <person name="Lim R."/>
            <person name="Brittnacher M.J."/>
            <person name="Sims E.H."/>
            <person name="Ramage E.R."/>
            <person name="Fong C."/>
            <person name="Wu Z."/>
            <person name="Crist E."/>
            <person name="Chang J."/>
            <person name="Zhou Y."/>
            <person name="Radey M."/>
            <person name="Rohmer L."/>
            <person name="Haugen E."/>
            <person name="Gillett W."/>
            <person name="Wuthiekanun V."/>
            <person name="Peacock S.J."/>
            <person name="Kaul R."/>
            <person name="Miller S.I."/>
            <person name="Manoil C."/>
            <person name="Jacobs M.A."/>
        </authorList>
    </citation>
    <scope>NUCLEOTIDE SEQUENCE [LARGE SCALE GENOMIC DNA]</scope>
    <source>
        <strain evidence="1 2">1026b</strain>
    </source>
</reference>
<evidence type="ECO:0000313" key="2">
    <source>
        <dbReference type="Proteomes" id="UP000010087"/>
    </source>
</evidence>
<protein>
    <submittedName>
        <fullName evidence="1">Uncharacterized protein</fullName>
    </submittedName>
</protein>
<dbReference type="KEGG" id="bpz:BP1026B_II0123"/>
<sequence>MRRFASRQRVAERNQIDRRLPGRGWLARARAVLNGQLGGGDGDDVAAFEMPASTGCDGFAVDATVSSSAMVFHPERAVGPGCEYDAVVRDADACIPCLESVRLHEIDATGRANRVLPWRRGVAAFIACERDERRRHIRCFVMCGCMSRAIRFQW</sequence>